<evidence type="ECO:0000256" key="2">
    <source>
        <dbReference type="ARBA" id="ARBA00022490"/>
    </source>
</evidence>
<comment type="subcellular location">
    <subcellularLocation>
        <location evidence="1 6">Cytoplasm</location>
    </subcellularLocation>
</comment>
<evidence type="ECO:0000256" key="6">
    <source>
        <dbReference type="HAMAP-Rule" id="MF_00801"/>
    </source>
</evidence>
<feature type="binding site" evidence="6">
    <location>
        <position position="44"/>
    </location>
    <ligand>
        <name>Mg(2+)</name>
        <dbReference type="ChEBI" id="CHEBI:18420"/>
    </ligand>
</feature>
<keyword evidence="6" id="KW-0227">DNA damage</keyword>
<keyword evidence="6" id="KW-0460">Magnesium</keyword>
<dbReference type="RefSeq" id="WP_073068539.1">
    <property type="nucleotide sequence ID" value="NZ_FQUS01000041.1"/>
</dbReference>
<dbReference type="STRING" id="1194090.SAMN05443144_14111"/>
<dbReference type="PANTHER" id="PTHR28511">
    <property type="entry name" value="ENDONUCLEASE V"/>
    <property type="match status" value="1"/>
</dbReference>
<dbReference type="Proteomes" id="UP000184041">
    <property type="component" value="Unassembled WGS sequence"/>
</dbReference>
<dbReference type="NCBIfam" id="NF008629">
    <property type="entry name" value="PRK11617.1"/>
    <property type="match status" value="1"/>
</dbReference>
<dbReference type="CDD" id="cd06559">
    <property type="entry name" value="Endonuclease_V"/>
    <property type="match status" value="1"/>
</dbReference>
<keyword evidence="2 6" id="KW-0963">Cytoplasm</keyword>
<dbReference type="AlphaFoldDB" id="A0A1M5LEZ4"/>
<comment type="catalytic activity">
    <reaction evidence="6">
        <text>Endonucleolytic cleavage at apurinic or apyrimidinic sites to products with a 5'-phosphate.</text>
        <dbReference type="EC" id="3.1.21.7"/>
    </reaction>
</comment>
<evidence type="ECO:0000256" key="4">
    <source>
        <dbReference type="ARBA" id="ARBA00022759"/>
    </source>
</evidence>
<keyword evidence="8" id="KW-1185">Reference proteome</keyword>
<accession>A0A1M5LEZ4</accession>
<dbReference type="PANTHER" id="PTHR28511:SF1">
    <property type="entry name" value="ENDONUCLEASE V"/>
    <property type="match status" value="1"/>
</dbReference>
<dbReference type="GO" id="GO:0005737">
    <property type="term" value="C:cytoplasm"/>
    <property type="evidence" value="ECO:0007669"/>
    <property type="project" value="UniProtKB-SubCell"/>
</dbReference>
<dbReference type="GO" id="GO:0003727">
    <property type="term" value="F:single-stranded RNA binding"/>
    <property type="evidence" value="ECO:0007669"/>
    <property type="project" value="TreeGrafter"/>
</dbReference>
<reference evidence="7 8" key="1">
    <citation type="submission" date="2016-11" db="EMBL/GenBank/DDBJ databases">
        <authorList>
            <person name="Jaros S."/>
            <person name="Januszkiewicz K."/>
            <person name="Wedrychowicz H."/>
        </authorList>
    </citation>
    <scope>NUCLEOTIDE SEQUENCE [LARGE SCALE GENOMIC DNA]</scope>
    <source>
        <strain evidence="7 8">DSM 21986</strain>
    </source>
</reference>
<dbReference type="InterPro" id="IPR007581">
    <property type="entry name" value="Endonuclease-V"/>
</dbReference>
<comment type="function">
    <text evidence="6">DNA repair enzyme involved in the repair of deaminated bases. Selectively cleaves double-stranded DNA at the second phosphodiester bond 3' to a deoxyinosine leaving behind the intact lesion on the nicked DNA.</text>
</comment>
<dbReference type="GO" id="GO:0000287">
    <property type="term" value="F:magnesium ion binding"/>
    <property type="evidence" value="ECO:0007669"/>
    <property type="project" value="UniProtKB-UniRule"/>
</dbReference>
<keyword evidence="4 6" id="KW-0255">Endonuclease</keyword>
<gene>
    <name evidence="6" type="primary">nfi</name>
    <name evidence="7" type="ORF">SAMN05443144_14111</name>
</gene>
<name>A0A1M5LEZ4_9BACT</name>
<dbReference type="Gene3D" id="3.30.2170.10">
    <property type="entry name" value="archaeoglobus fulgidus dsm 4304 superfamily"/>
    <property type="match status" value="1"/>
</dbReference>
<protein>
    <recommendedName>
        <fullName evidence="6">Endonuclease V</fullName>
        <ecNumber evidence="6">3.1.21.7</ecNumber>
    </recommendedName>
    <alternativeName>
        <fullName evidence="6">Deoxyinosine 3'endonuclease</fullName>
    </alternativeName>
    <alternativeName>
        <fullName evidence="6">Deoxyribonuclease V</fullName>
        <shortName evidence="6">DNase V</shortName>
    </alternativeName>
</protein>
<evidence type="ECO:0000313" key="7">
    <source>
        <dbReference type="EMBL" id="SHG63702.1"/>
    </source>
</evidence>
<keyword evidence="6" id="KW-0234">DNA repair</keyword>
<dbReference type="Pfam" id="PF04493">
    <property type="entry name" value="Endonuclease_5"/>
    <property type="match status" value="1"/>
</dbReference>
<feature type="binding site" evidence="6">
    <location>
        <position position="112"/>
    </location>
    <ligand>
        <name>Mg(2+)</name>
        <dbReference type="ChEBI" id="CHEBI:18420"/>
    </ligand>
</feature>
<comment type="similarity">
    <text evidence="6">Belongs to the endonuclease V family.</text>
</comment>
<evidence type="ECO:0000256" key="1">
    <source>
        <dbReference type="ARBA" id="ARBA00004496"/>
    </source>
</evidence>
<dbReference type="EMBL" id="FQUS01000041">
    <property type="protein sequence ID" value="SHG63702.1"/>
    <property type="molecule type" value="Genomic_DNA"/>
</dbReference>
<keyword evidence="5 6" id="KW-0378">Hydrolase</keyword>
<evidence type="ECO:0000313" key="8">
    <source>
        <dbReference type="Proteomes" id="UP000184041"/>
    </source>
</evidence>
<evidence type="ECO:0000256" key="3">
    <source>
        <dbReference type="ARBA" id="ARBA00022722"/>
    </source>
</evidence>
<sequence>MPDNPLYFYKSIEPLEAKQLQKRLREKISLEPLDKPSQLVAGADISFDRGSDLMHAAIVAVDLRDMQPKTLSLVSDRTSFPYIPGLLAFRELPVLWKAWNQLDANPEVLILDGHGLAHPRRMGIATHFGIEIDHPTMGVAKNILTGSHSTLAPEKGASADLMDEGEKVGIALRSRTNVNPVYVSPGHKLSFGDAYALAVRTLTKYKLPQTTRLAHKWANKLRRGEAREGVWKVDDRQLL</sequence>
<dbReference type="EC" id="3.1.21.7" evidence="6"/>
<proteinExistence type="inferred from homology"/>
<feature type="site" description="Interaction with target DNA" evidence="6">
    <location>
        <position position="82"/>
    </location>
</feature>
<dbReference type="OrthoDB" id="9790916at2"/>
<dbReference type="GO" id="GO:0016891">
    <property type="term" value="F:RNA endonuclease activity producing 5'-phosphomonoesters, hydrolytic mechanism"/>
    <property type="evidence" value="ECO:0007669"/>
    <property type="project" value="TreeGrafter"/>
</dbReference>
<dbReference type="GO" id="GO:0043737">
    <property type="term" value="F:deoxyribonuclease V activity"/>
    <property type="evidence" value="ECO:0007669"/>
    <property type="project" value="UniProtKB-UniRule"/>
</dbReference>
<evidence type="ECO:0000256" key="5">
    <source>
        <dbReference type="ARBA" id="ARBA00022801"/>
    </source>
</evidence>
<organism evidence="7 8">
    <name type="scientific">Fodinibius roseus</name>
    <dbReference type="NCBI Taxonomy" id="1194090"/>
    <lineage>
        <taxon>Bacteria</taxon>
        <taxon>Pseudomonadati</taxon>
        <taxon>Balneolota</taxon>
        <taxon>Balneolia</taxon>
        <taxon>Balneolales</taxon>
        <taxon>Balneolaceae</taxon>
        <taxon>Fodinibius</taxon>
    </lineage>
</organism>
<dbReference type="HAMAP" id="MF_00801">
    <property type="entry name" value="Endonuclease_5"/>
    <property type="match status" value="1"/>
</dbReference>
<keyword evidence="6" id="KW-0479">Metal-binding</keyword>
<dbReference type="GO" id="GO:0006281">
    <property type="term" value="P:DNA repair"/>
    <property type="evidence" value="ECO:0007669"/>
    <property type="project" value="UniProtKB-UniRule"/>
</dbReference>
<keyword evidence="3 6" id="KW-0540">Nuclease</keyword>
<comment type="cofactor">
    <cofactor evidence="6">
        <name>Mg(2+)</name>
        <dbReference type="ChEBI" id="CHEBI:18420"/>
    </cofactor>
</comment>